<keyword evidence="3" id="KW-1185">Reference proteome</keyword>
<sequence>MMIRGPVDVSGSSWETLTKWGCPENIQRKPPKLTSELLDRINKIILATLVPLESPTRLALQLSLLLVKKETPPVVEMRARMSRRKSVAQKGKNATRVEESSFELVLLDSLSLHKDLSLATQIGGALITQTDVDYLKDHTYLALYKEYCGHNVQLMTAMSLLFTAFVREKAEVIHERDTVLKLLVDEKSRSKTHKDKLQSKLETTEGALKAPLDTLRAHHDGKLLKKEVAKEIIDLTSYFYEEEESCGKDMATTTKVTNGTLLGESSTPDAEAKRRVVDEKDEAEDNE</sequence>
<feature type="region of interest" description="Disordered" evidence="1">
    <location>
        <begin position="249"/>
        <end position="287"/>
    </location>
</feature>
<evidence type="ECO:0000256" key="1">
    <source>
        <dbReference type="SAM" id="MobiDB-lite"/>
    </source>
</evidence>
<comment type="caution">
    <text evidence="2">The sequence shown here is derived from an EMBL/GenBank/DDBJ whole genome shotgun (WGS) entry which is preliminary data.</text>
</comment>
<name>A0AA88AK92_FICCA</name>
<proteinExistence type="predicted"/>
<dbReference type="Proteomes" id="UP001187192">
    <property type="component" value="Unassembled WGS sequence"/>
</dbReference>
<organism evidence="2 3">
    <name type="scientific">Ficus carica</name>
    <name type="common">Common fig</name>
    <dbReference type="NCBI Taxonomy" id="3494"/>
    <lineage>
        <taxon>Eukaryota</taxon>
        <taxon>Viridiplantae</taxon>
        <taxon>Streptophyta</taxon>
        <taxon>Embryophyta</taxon>
        <taxon>Tracheophyta</taxon>
        <taxon>Spermatophyta</taxon>
        <taxon>Magnoliopsida</taxon>
        <taxon>eudicotyledons</taxon>
        <taxon>Gunneridae</taxon>
        <taxon>Pentapetalae</taxon>
        <taxon>rosids</taxon>
        <taxon>fabids</taxon>
        <taxon>Rosales</taxon>
        <taxon>Moraceae</taxon>
        <taxon>Ficeae</taxon>
        <taxon>Ficus</taxon>
    </lineage>
</organism>
<feature type="compositionally biased region" description="Polar residues" evidence="1">
    <location>
        <begin position="251"/>
        <end position="268"/>
    </location>
</feature>
<gene>
    <name evidence="2" type="ORF">TIFTF001_016856</name>
</gene>
<protein>
    <submittedName>
        <fullName evidence="2">Uncharacterized protein</fullName>
    </submittedName>
</protein>
<reference evidence="2" key="1">
    <citation type="submission" date="2023-07" db="EMBL/GenBank/DDBJ databases">
        <title>draft genome sequence of fig (Ficus carica).</title>
        <authorList>
            <person name="Takahashi T."/>
            <person name="Nishimura K."/>
        </authorList>
    </citation>
    <scope>NUCLEOTIDE SEQUENCE</scope>
</reference>
<dbReference type="AlphaFoldDB" id="A0AA88AK92"/>
<evidence type="ECO:0000313" key="3">
    <source>
        <dbReference type="Proteomes" id="UP001187192"/>
    </source>
</evidence>
<evidence type="ECO:0000313" key="2">
    <source>
        <dbReference type="EMBL" id="GMN47683.1"/>
    </source>
</evidence>
<accession>A0AA88AK92</accession>
<dbReference type="EMBL" id="BTGU01000026">
    <property type="protein sequence ID" value="GMN47683.1"/>
    <property type="molecule type" value="Genomic_DNA"/>
</dbReference>